<keyword evidence="1" id="KW-0175">Coiled coil</keyword>
<gene>
    <name evidence="2" type="ORF">NBRC116598_27910</name>
</gene>
<evidence type="ECO:0000313" key="2">
    <source>
        <dbReference type="EMBL" id="GAA6197347.1"/>
    </source>
</evidence>
<proteinExistence type="predicted"/>
<dbReference type="Proteomes" id="UP001441944">
    <property type="component" value="Unassembled WGS sequence"/>
</dbReference>
<feature type="coiled-coil region" evidence="1">
    <location>
        <begin position="17"/>
        <end position="44"/>
    </location>
</feature>
<dbReference type="EMBL" id="BAABWU010000011">
    <property type="protein sequence ID" value="GAA6197347.1"/>
    <property type="molecule type" value="Genomic_DNA"/>
</dbReference>
<name>A0ABQ0AN92_9RHOB</name>
<evidence type="ECO:0000313" key="3">
    <source>
        <dbReference type="Proteomes" id="UP001441944"/>
    </source>
</evidence>
<organism evidence="2 3">
    <name type="scientific">Pseudophaeobacter arcticus</name>
    <dbReference type="NCBI Taxonomy" id="385492"/>
    <lineage>
        <taxon>Bacteria</taxon>
        <taxon>Pseudomonadati</taxon>
        <taxon>Pseudomonadota</taxon>
        <taxon>Alphaproteobacteria</taxon>
        <taxon>Rhodobacterales</taxon>
        <taxon>Paracoccaceae</taxon>
        <taxon>Pseudophaeobacter</taxon>
    </lineage>
</organism>
<dbReference type="RefSeq" id="WP_353400960.1">
    <property type="nucleotide sequence ID" value="NZ_BAABWU010000011.1"/>
</dbReference>
<comment type="caution">
    <text evidence="2">The sequence shown here is derived from an EMBL/GenBank/DDBJ whole genome shotgun (WGS) entry which is preliminary data.</text>
</comment>
<evidence type="ECO:0000256" key="1">
    <source>
        <dbReference type="SAM" id="Coils"/>
    </source>
</evidence>
<accession>A0ABQ0AN92</accession>
<keyword evidence="3" id="KW-1185">Reference proteome</keyword>
<reference evidence="2 3" key="1">
    <citation type="submission" date="2024-04" db="EMBL/GenBank/DDBJ databases">
        <title>Draft genome sequence of Pseudophaeobacter arcticus NBRC 116598.</title>
        <authorList>
            <person name="Miyakawa T."/>
            <person name="Kusuya Y."/>
            <person name="Miura T."/>
        </authorList>
    </citation>
    <scope>NUCLEOTIDE SEQUENCE [LARGE SCALE GENOMIC DNA]</scope>
    <source>
        <strain evidence="2 3">SU-CL00105</strain>
    </source>
</reference>
<protein>
    <submittedName>
        <fullName evidence="2">Uncharacterized protein</fullName>
    </submittedName>
</protein>
<sequence>MSQTEQPPKTQTTQDLFQSLQRSILRLRQEAEDLQERLASSEEEALNAALPRIAKLEGLIRDCQKVEKTLVEQNPQETCDQQGLDLAAARAEISCRLDRLRRAHGSGNPDAGDE</sequence>